<accession>A0ABP0CEE6</accession>
<organism evidence="3 4">
    <name type="scientific">Sporothrix bragantina</name>
    <dbReference type="NCBI Taxonomy" id="671064"/>
    <lineage>
        <taxon>Eukaryota</taxon>
        <taxon>Fungi</taxon>
        <taxon>Dikarya</taxon>
        <taxon>Ascomycota</taxon>
        <taxon>Pezizomycotina</taxon>
        <taxon>Sordariomycetes</taxon>
        <taxon>Sordariomycetidae</taxon>
        <taxon>Ophiostomatales</taxon>
        <taxon>Ophiostomataceae</taxon>
        <taxon>Sporothrix</taxon>
    </lineage>
</organism>
<feature type="compositionally biased region" description="Basic residues" evidence="1">
    <location>
        <begin position="183"/>
        <end position="204"/>
    </location>
</feature>
<comment type="caution">
    <text evidence="3">The sequence shown here is derived from an EMBL/GenBank/DDBJ whole genome shotgun (WGS) entry which is preliminary data.</text>
</comment>
<feature type="compositionally biased region" description="Basic residues" evidence="1">
    <location>
        <begin position="212"/>
        <end position="222"/>
    </location>
</feature>
<dbReference type="InterPro" id="IPR025676">
    <property type="entry name" value="Clr5_dom"/>
</dbReference>
<feature type="compositionally biased region" description="Basic residues" evidence="1">
    <location>
        <begin position="844"/>
        <end position="858"/>
    </location>
</feature>
<evidence type="ECO:0000256" key="1">
    <source>
        <dbReference type="SAM" id="MobiDB-lite"/>
    </source>
</evidence>
<dbReference type="Pfam" id="PF14420">
    <property type="entry name" value="Clr5"/>
    <property type="match status" value="1"/>
</dbReference>
<sequence length="929" mass="100168">MSSRISPDSTGNGEGSSNNAGGNSGAGGRRHQQDWAQINDWELHRERITELYRDQGLHLRQVQEIMSERYGFHASQRMYKTRISKWAIDKNLKQADVAAILRMQQMRAAQGKKSKFTIRGRDIDFARVEQYLKRDPTLLKQSQKGGNDSAMNDVVPGHMEAAGITCRTPSPTPPPSPSSSAGHNHHHHHQHHPHQLHHPQHRQTHPHDQFHPHAHPHHHHHQQHDPHHGLFGSQYPMPPTTVPIVPSHAPLSMSSMVTTAASFPALSAGLSSAPFTTQQPSPMPSLAMGSAGMSYMPMHSTPTPHMTHAAAAAAAYDNHRRASLAANPPTLLSQDSTMTMAGSMPTIPVTAAPSSFHHPSFSTPTPLSATTTTMSPTYPVVNNNAPSPTRHGAFKEDLARLMSEYVHGAFQHGMWVPRSKAGISTATSPTSSYTYVSTKPTSASDNDPATPGDDSADRLAAWSHVVHETRGLLARGMIDQGFQHVHSSMDTLRQQLDSEDPALLYYLLFNSIAFGTAAATAPDPGSAADIRHLATTLCSHVQSIARIVLGEAHPVTRVFCRLFAHSDDEDQYCHSRIHSRAHLEALLVPMTVERDLLAERDPALVDGSATAQCQRMAHLLRRSDGPGRLVALDGAGDPTTPTELADVMTRLQSSRNLHTKLQFFVTYLEYLADRSGQTQRELEAQAQAQARSQAQPMRRINWNNDGPSDNDGVDGMNSTGTSVSAATYRLHSDGIPTTAAGAMQSPLSSSATSTPSSAASPGVTTMPLSSGVSSAFMPRPMGGSGGASSAASSMTTPRTMLGSSVGSVGGVVGHDGGAYRHSQLPTPQHHQQSQSPPQYGLHAHQQHQHHQQHPHHHQQQQQHQSAYPPVPSSYHHPTTTTSMATGHGASMAAQTLNGSATAAMTVGGGVNEPGSLSWELNDVVNMDWM</sequence>
<feature type="compositionally biased region" description="Low complexity" evidence="1">
    <location>
        <begin position="859"/>
        <end position="882"/>
    </location>
</feature>
<reference evidence="3 4" key="1">
    <citation type="submission" date="2024-01" db="EMBL/GenBank/DDBJ databases">
        <authorList>
            <person name="Allen C."/>
            <person name="Tagirdzhanova G."/>
        </authorList>
    </citation>
    <scope>NUCLEOTIDE SEQUENCE [LARGE SCALE GENOMIC DNA]</scope>
</reference>
<feature type="region of interest" description="Disordered" evidence="1">
    <location>
        <begin position="736"/>
        <end position="885"/>
    </location>
</feature>
<feature type="region of interest" description="Disordered" evidence="1">
    <location>
        <begin position="163"/>
        <end position="238"/>
    </location>
</feature>
<dbReference type="PANTHER" id="PTHR38788:SF3">
    <property type="entry name" value="CLR5 DOMAIN-CONTAINING PROTEIN"/>
    <property type="match status" value="1"/>
</dbReference>
<evidence type="ECO:0000313" key="4">
    <source>
        <dbReference type="Proteomes" id="UP001642406"/>
    </source>
</evidence>
<evidence type="ECO:0000259" key="2">
    <source>
        <dbReference type="Pfam" id="PF14420"/>
    </source>
</evidence>
<feature type="region of interest" description="Disordered" evidence="1">
    <location>
        <begin position="688"/>
        <end position="721"/>
    </location>
</feature>
<feature type="region of interest" description="Disordered" evidence="1">
    <location>
        <begin position="1"/>
        <end position="32"/>
    </location>
</feature>
<feature type="domain" description="Clr5" evidence="2">
    <location>
        <begin position="39"/>
        <end position="90"/>
    </location>
</feature>
<keyword evidence="4" id="KW-1185">Reference proteome</keyword>
<feature type="compositionally biased region" description="Low complexity" evidence="1">
    <location>
        <begin position="9"/>
        <end position="21"/>
    </location>
</feature>
<feature type="compositionally biased region" description="Gly residues" evidence="1">
    <location>
        <begin position="807"/>
        <end position="816"/>
    </location>
</feature>
<feature type="compositionally biased region" description="Polar residues" evidence="1">
    <location>
        <begin position="762"/>
        <end position="773"/>
    </location>
</feature>
<feature type="compositionally biased region" description="Low complexity" evidence="1">
    <location>
        <begin position="821"/>
        <end position="838"/>
    </location>
</feature>
<gene>
    <name evidence="3" type="ORF">SBRCBS47491_007265</name>
</gene>
<protein>
    <recommendedName>
        <fullName evidence="2">Clr5 domain-containing protein</fullName>
    </recommendedName>
</protein>
<feature type="compositionally biased region" description="Low complexity" evidence="1">
    <location>
        <begin position="745"/>
        <end position="761"/>
    </location>
</feature>
<feature type="compositionally biased region" description="Low complexity" evidence="1">
    <location>
        <begin position="777"/>
        <end position="806"/>
    </location>
</feature>
<name>A0ABP0CEE6_9PEZI</name>
<proteinExistence type="predicted"/>
<dbReference type="Proteomes" id="UP001642406">
    <property type="component" value="Unassembled WGS sequence"/>
</dbReference>
<dbReference type="EMBL" id="CAWUHC010000080">
    <property type="protein sequence ID" value="CAK7229491.1"/>
    <property type="molecule type" value="Genomic_DNA"/>
</dbReference>
<dbReference type="PANTHER" id="PTHR38788">
    <property type="entry name" value="CLR5 DOMAIN-CONTAINING PROTEIN"/>
    <property type="match status" value="1"/>
</dbReference>
<evidence type="ECO:0000313" key="3">
    <source>
        <dbReference type="EMBL" id="CAK7229491.1"/>
    </source>
</evidence>